<dbReference type="RefSeq" id="WP_110311453.1">
    <property type="nucleotide sequence ID" value="NZ_QICL01000020.1"/>
</dbReference>
<sequence length="176" mass="19891">MGFLDSVQNAFGKKTGNAIGNSLYGRHADDNRIGIREDTNRSQSVNQIRVDYVAIEKEKRKTLAYEQNSKLLDSIISIEFSADNKNAVIKELTTLSTCVDLWLKESNKNLSVAKSKFDTGLAILSTIDPKSPMIDYFTNKKSDWAVFEEKRRKRIFWLAGSAIIITTLCFVLAKFL</sequence>
<dbReference type="AlphaFoldDB" id="A0A2V3PNR1"/>
<comment type="caution">
    <text evidence="2">The sequence shown here is derived from an EMBL/GenBank/DDBJ whole genome shotgun (WGS) entry which is preliminary data.</text>
</comment>
<keyword evidence="1" id="KW-0812">Transmembrane</keyword>
<dbReference type="Proteomes" id="UP000247973">
    <property type="component" value="Unassembled WGS sequence"/>
</dbReference>
<proteinExistence type="predicted"/>
<keyword evidence="1" id="KW-0472">Membrane</keyword>
<dbReference type="EMBL" id="QICL01000020">
    <property type="protein sequence ID" value="PXV62315.1"/>
    <property type="molecule type" value="Genomic_DNA"/>
</dbReference>
<name>A0A2V3PNR1_9BACT</name>
<gene>
    <name evidence="2" type="ORF">CLV62_1202</name>
</gene>
<protein>
    <submittedName>
        <fullName evidence="2">Uncharacterized protein</fullName>
    </submittedName>
</protein>
<feature type="transmembrane region" description="Helical" evidence="1">
    <location>
        <begin position="155"/>
        <end position="173"/>
    </location>
</feature>
<reference evidence="2 3" key="1">
    <citation type="submission" date="2018-03" db="EMBL/GenBank/DDBJ databases">
        <title>Genomic Encyclopedia of Archaeal and Bacterial Type Strains, Phase II (KMG-II): from individual species to whole genera.</title>
        <authorList>
            <person name="Goeker M."/>
        </authorList>
    </citation>
    <scope>NUCLEOTIDE SEQUENCE [LARGE SCALE GENOMIC DNA]</scope>
    <source>
        <strain evidence="2 3">DSM 100214</strain>
    </source>
</reference>
<evidence type="ECO:0000256" key="1">
    <source>
        <dbReference type="SAM" id="Phobius"/>
    </source>
</evidence>
<organism evidence="2 3">
    <name type="scientific">Dysgonomonas alginatilytica</name>
    <dbReference type="NCBI Taxonomy" id="1605892"/>
    <lineage>
        <taxon>Bacteria</taxon>
        <taxon>Pseudomonadati</taxon>
        <taxon>Bacteroidota</taxon>
        <taxon>Bacteroidia</taxon>
        <taxon>Bacteroidales</taxon>
        <taxon>Dysgonomonadaceae</taxon>
        <taxon>Dysgonomonas</taxon>
    </lineage>
</organism>
<keyword evidence="1" id="KW-1133">Transmembrane helix</keyword>
<evidence type="ECO:0000313" key="3">
    <source>
        <dbReference type="Proteomes" id="UP000247973"/>
    </source>
</evidence>
<evidence type="ECO:0000313" key="2">
    <source>
        <dbReference type="EMBL" id="PXV62315.1"/>
    </source>
</evidence>
<keyword evidence="3" id="KW-1185">Reference proteome</keyword>
<accession>A0A2V3PNR1</accession>